<proteinExistence type="predicted"/>
<dbReference type="AlphaFoldDB" id="A0A5K3G0U1"/>
<accession>A0A5K3G0U1</accession>
<name>A0A5K3G0U1_MESCO</name>
<dbReference type="WBParaSite" id="MCU_013686-RA">
    <property type="protein sequence ID" value="MCU_013686-RA"/>
    <property type="gene ID" value="MCU_013686"/>
</dbReference>
<protein>
    <submittedName>
        <fullName evidence="1">PKcGMP_CC domain-containing protein</fullName>
    </submittedName>
</protein>
<organism evidence="1">
    <name type="scientific">Mesocestoides corti</name>
    <name type="common">Flatworm</name>
    <dbReference type="NCBI Taxonomy" id="53468"/>
    <lineage>
        <taxon>Eukaryota</taxon>
        <taxon>Metazoa</taxon>
        <taxon>Spiralia</taxon>
        <taxon>Lophotrochozoa</taxon>
        <taxon>Platyhelminthes</taxon>
        <taxon>Cestoda</taxon>
        <taxon>Eucestoda</taxon>
        <taxon>Cyclophyllidea</taxon>
        <taxon>Mesocestoididae</taxon>
        <taxon>Mesocestoides</taxon>
    </lineage>
</organism>
<evidence type="ECO:0000313" key="1">
    <source>
        <dbReference type="WBParaSite" id="MCU_013686-RA"/>
    </source>
</evidence>
<reference evidence="1" key="1">
    <citation type="submission" date="2019-11" db="UniProtKB">
        <authorList>
            <consortium name="WormBaseParasite"/>
        </authorList>
    </citation>
    <scope>IDENTIFICATION</scope>
</reference>
<sequence length="130" mass="14711">MWSQNAAFVSELEVRLKSLELDLAIKIDALQSRFDELRGISLEIQESPSSGTLPKTPPQALLEMSDVSVSLNNLSFLQKPRHLFSVYHAGSCTCFHTFPFLGFKLFVLHSYVVVVQRVSPFDNDKRSRIP</sequence>